<sequence length="205" mass="23301">MNDNYQKSQAANEIRKQFEDALRNHIRRLAGIKHAFSSILMSLNLLTLSCVVLIVEREKDLHLNKEETPKRYTEDSLLYALAELGLDDIKKVRLTLQVLIQKQYILETKEGLAATEPAFKLAIFFDTLFPNMPGLNLVAYFNQMSDEILSKRKTIELAMAQINKTLQVQGVSLIKKVSKSKKGPKKRGIITKGTGIKKSITRKNK</sequence>
<feature type="transmembrane region" description="Helical" evidence="2">
    <location>
        <begin position="35"/>
        <end position="55"/>
    </location>
</feature>
<dbReference type="SUPFAM" id="SSF56712">
    <property type="entry name" value="Prokaryotic type I DNA topoisomerase"/>
    <property type="match status" value="1"/>
</dbReference>
<name>A0A1V1P5S3_9BACT</name>
<feature type="region of interest" description="Disordered" evidence="1">
    <location>
        <begin position="183"/>
        <end position="205"/>
    </location>
</feature>
<dbReference type="InterPro" id="IPR013824">
    <property type="entry name" value="Topo_IA_cen_sub1"/>
</dbReference>
<dbReference type="InterPro" id="IPR023405">
    <property type="entry name" value="Topo_IA_core_domain"/>
</dbReference>
<reference evidence="4" key="1">
    <citation type="submission" date="2012-11" db="EMBL/GenBank/DDBJ databases">
        <authorList>
            <person name="Lucero-Rivera Y.E."/>
            <person name="Tovar-Ramirez D."/>
        </authorList>
    </citation>
    <scope>NUCLEOTIDE SEQUENCE [LARGE SCALE GENOMIC DNA]</scope>
    <source>
        <strain evidence="4">Araruama</strain>
    </source>
</reference>
<comment type="caution">
    <text evidence="3">The sequence shown here is derived from an EMBL/GenBank/DDBJ whole genome shotgun (WGS) entry which is preliminary data.</text>
</comment>
<keyword evidence="2" id="KW-0812">Transmembrane</keyword>
<evidence type="ECO:0000313" key="3">
    <source>
        <dbReference type="EMBL" id="ETR70171.1"/>
    </source>
</evidence>
<organism evidence="3 4">
    <name type="scientific">Candidatus Magnetoglobus multicellularis str. Araruama</name>
    <dbReference type="NCBI Taxonomy" id="890399"/>
    <lineage>
        <taxon>Bacteria</taxon>
        <taxon>Pseudomonadati</taxon>
        <taxon>Thermodesulfobacteriota</taxon>
        <taxon>Desulfobacteria</taxon>
        <taxon>Desulfobacterales</taxon>
        <taxon>Desulfobacteraceae</taxon>
        <taxon>Candidatus Magnetoglobus</taxon>
    </lineage>
</organism>
<keyword evidence="2" id="KW-1133">Transmembrane helix</keyword>
<dbReference type="AlphaFoldDB" id="A0A1V1P5S3"/>
<keyword evidence="2" id="KW-0472">Membrane</keyword>
<gene>
    <name evidence="3" type="ORF">OMM_03431</name>
</gene>
<proteinExistence type="predicted"/>
<dbReference type="Proteomes" id="UP000189670">
    <property type="component" value="Unassembled WGS sequence"/>
</dbReference>
<dbReference type="Gene3D" id="1.10.460.10">
    <property type="entry name" value="Topoisomerase I, domain 2"/>
    <property type="match status" value="1"/>
</dbReference>
<evidence type="ECO:0000256" key="1">
    <source>
        <dbReference type="SAM" id="MobiDB-lite"/>
    </source>
</evidence>
<evidence type="ECO:0000256" key="2">
    <source>
        <dbReference type="SAM" id="Phobius"/>
    </source>
</evidence>
<evidence type="ECO:0000313" key="4">
    <source>
        <dbReference type="Proteomes" id="UP000189670"/>
    </source>
</evidence>
<dbReference type="EMBL" id="ATBP01000472">
    <property type="protein sequence ID" value="ETR70171.1"/>
    <property type="molecule type" value="Genomic_DNA"/>
</dbReference>
<protein>
    <submittedName>
        <fullName evidence="3">Uncharacterized protein</fullName>
    </submittedName>
</protein>
<accession>A0A1V1P5S3</accession>